<evidence type="ECO:0000313" key="3">
    <source>
        <dbReference type="Proteomes" id="UP000766336"/>
    </source>
</evidence>
<name>A0ABS5QA30_9PROT</name>
<keyword evidence="1" id="KW-0472">Membrane</keyword>
<dbReference type="RefSeq" id="WP_213669005.1">
    <property type="nucleotide sequence ID" value="NZ_JAHCDA010000001.1"/>
</dbReference>
<evidence type="ECO:0000313" key="2">
    <source>
        <dbReference type="EMBL" id="MBS7810384.1"/>
    </source>
</evidence>
<gene>
    <name evidence="2" type="ORF">KHU32_05505</name>
</gene>
<keyword evidence="1" id="KW-0812">Transmembrane</keyword>
<proteinExistence type="predicted"/>
<evidence type="ECO:0000256" key="1">
    <source>
        <dbReference type="SAM" id="Phobius"/>
    </source>
</evidence>
<reference evidence="2 3" key="1">
    <citation type="submission" date="2021-05" db="EMBL/GenBank/DDBJ databases">
        <title>Roseococcus sp. XZZS9, whole genome shotgun sequencing project.</title>
        <authorList>
            <person name="Zhao G."/>
            <person name="Shen L."/>
        </authorList>
    </citation>
    <scope>NUCLEOTIDE SEQUENCE [LARGE SCALE GENOMIC DNA]</scope>
    <source>
        <strain evidence="2 3">XZZS9</strain>
    </source>
</reference>
<dbReference type="EMBL" id="JAHCDA010000001">
    <property type="protein sequence ID" value="MBS7810384.1"/>
    <property type="molecule type" value="Genomic_DNA"/>
</dbReference>
<organism evidence="2 3">
    <name type="scientific">Roseococcus pinisoli</name>
    <dbReference type="NCBI Taxonomy" id="2835040"/>
    <lineage>
        <taxon>Bacteria</taxon>
        <taxon>Pseudomonadati</taxon>
        <taxon>Pseudomonadota</taxon>
        <taxon>Alphaproteobacteria</taxon>
        <taxon>Acetobacterales</taxon>
        <taxon>Roseomonadaceae</taxon>
        <taxon>Roseococcus</taxon>
    </lineage>
</organism>
<comment type="caution">
    <text evidence="2">The sequence shown here is derived from an EMBL/GenBank/DDBJ whole genome shotgun (WGS) entry which is preliminary data.</text>
</comment>
<accession>A0ABS5QA30</accession>
<dbReference type="Proteomes" id="UP000766336">
    <property type="component" value="Unassembled WGS sequence"/>
</dbReference>
<keyword evidence="1" id="KW-1133">Transmembrane helix</keyword>
<protein>
    <recommendedName>
        <fullName evidence="4">DUF883 domain-containing protein</fullName>
    </recommendedName>
</protein>
<sequence length="93" mass="10093">MSNHDTPSELPPYLADTHAEIAALRAKIETLMNDRVTPAVGRVADRAEAAAHQATDTVRHQAERLSDAIREKPLTAVSLAALAGYVFAVMCRR</sequence>
<evidence type="ECO:0008006" key="4">
    <source>
        <dbReference type="Google" id="ProtNLM"/>
    </source>
</evidence>
<keyword evidence="3" id="KW-1185">Reference proteome</keyword>
<feature type="transmembrane region" description="Helical" evidence="1">
    <location>
        <begin position="74"/>
        <end position="91"/>
    </location>
</feature>